<evidence type="ECO:0000313" key="4">
    <source>
        <dbReference type="Proteomes" id="UP000601435"/>
    </source>
</evidence>
<keyword evidence="4" id="KW-1185">Reference proteome</keyword>
<dbReference type="SMART" id="SM00248">
    <property type="entry name" value="ANK"/>
    <property type="match status" value="4"/>
</dbReference>
<proteinExistence type="predicted"/>
<evidence type="ECO:0000256" key="1">
    <source>
        <dbReference type="ARBA" id="ARBA00022737"/>
    </source>
</evidence>
<dbReference type="Proteomes" id="UP000601435">
    <property type="component" value="Unassembled WGS sequence"/>
</dbReference>
<gene>
    <name evidence="3" type="ORF">SNEC2469_LOCUS6794</name>
</gene>
<dbReference type="Pfam" id="PF00023">
    <property type="entry name" value="Ank"/>
    <property type="match status" value="1"/>
</dbReference>
<dbReference type="AlphaFoldDB" id="A0A812N7P4"/>
<keyword evidence="2" id="KW-0040">ANK repeat</keyword>
<dbReference type="PANTHER" id="PTHR24123">
    <property type="entry name" value="ANKYRIN REPEAT-CONTAINING"/>
    <property type="match status" value="1"/>
</dbReference>
<dbReference type="EMBL" id="CAJNJA010011757">
    <property type="protein sequence ID" value="CAE7279134.1"/>
    <property type="molecule type" value="Genomic_DNA"/>
</dbReference>
<dbReference type="PANTHER" id="PTHR24123:SF33">
    <property type="entry name" value="PROTEIN HOS4"/>
    <property type="match status" value="1"/>
</dbReference>
<dbReference type="InterPro" id="IPR036770">
    <property type="entry name" value="Ankyrin_rpt-contain_sf"/>
</dbReference>
<dbReference type="Gene3D" id="1.25.40.20">
    <property type="entry name" value="Ankyrin repeat-containing domain"/>
    <property type="match status" value="1"/>
</dbReference>
<evidence type="ECO:0000256" key="2">
    <source>
        <dbReference type="ARBA" id="ARBA00023043"/>
    </source>
</evidence>
<reference evidence="3" key="1">
    <citation type="submission" date="2021-02" db="EMBL/GenBank/DDBJ databases">
        <authorList>
            <person name="Dougan E. K."/>
            <person name="Rhodes N."/>
            <person name="Thang M."/>
            <person name="Chan C."/>
        </authorList>
    </citation>
    <scope>NUCLEOTIDE SEQUENCE</scope>
</reference>
<organism evidence="3 4">
    <name type="scientific">Symbiodinium necroappetens</name>
    <dbReference type="NCBI Taxonomy" id="1628268"/>
    <lineage>
        <taxon>Eukaryota</taxon>
        <taxon>Sar</taxon>
        <taxon>Alveolata</taxon>
        <taxon>Dinophyceae</taxon>
        <taxon>Suessiales</taxon>
        <taxon>Symbiodiniaceae</taxon>
        <taxon>Symbiodinium</taxon>
    </lineage>
</organism>
<comment type="caution">
    <text evidence="3">The sequence shown here is derived from an EMBL/GenBank/DDBJ whole genome shotgun (WGS) entry which is preliminary data.</text>
</comment>
<dbReference type="InterPro" id="IPR002110">
    <property type="entry name" value="Ankyrin_rpt"/>
</dbReference>
<dbReference type="InterPro" id="IPR051165">
    <property type="entry name" value="Multifunctional_ANK_Repeat"/>
</dbReference>
<dbReference type="OrthoDB" id="410081at2759"/>
<accession>A0A812N7P4</accession>
<name>A0A812N7P4_9DINO</name>
<dbReference type="SUPFAM" id="SSF48403">
    <property type="entry name" value="Ankyrin repeat"/>
    <property type="match status" value="1"/>
</dbReference>
<sequence length="516" mass="57720">MGASLCSPVDERCTCSLQSTIHTCRFPLWAVKVSDFLEMRGPPRPHHLLQEEGLLHEWFPGMFVIFTSHQWLSSTHPDPQGQQMAVLQKALRGMIDGSLQVHEDIVSRSDDMNLSNTIRQHIAEGFLFFDWFAIPQITVRKDGVNEESVKSDAALAVQSIPAYVELSNVFIALVPELTHKDSSALVNYASWLSRGWCRAELWCRLLSNKIDTTIIVIYSPTEAEFMFPLDWQHNSIVDGSFTVESDRAIVVQLGETAVESKIQHLQVYGPLRDCRFYCALRPKLLCQERTDRTLQQFLEDFQFTSLEEAAADASSMNAVMCAILSGDTGMLTLLAESRADMNRPMYGLSDLGFYDTQTLLMAATKSRQDPAVLTRLVELRADPNGRARTGLSSLYMCRSPGHVRALLEQRADVAHSALNGAASFAGPDTIRELLKHRCDPSDIGTGRYGPLHAVALFSRSNRHAVETARLLLENRANVNARSTPRGEFLWECRKARVQVAVLGFANSNMMTRLRAS</sequence>
<feature type="non-terminal residue" evidence="3">
    <location>
        <position position="1"/>
    </location>
</feature>
<protein>
    <submittedName>
        <fullName evidence="3">Uncharacterized protein</fullName>
    </submittedName>
</protein>
<evidence type="ECO:0000313" key="3">
    <source>
        <dbReference type="EMBL" id="CAE7279134.1"/>
    </source>
</evidence>
<keyword evidence="1" id="KW-0677">Repeat</keyword>